<feature type="domain" description="WKF" evidence="2">
    <location>
        <begin position="130"/>
        <end position="158"/>
    </location>
</feature>
<evidence type="ECO:0000259" key="2">
    <source>
        <dbReference type="Pfam" id="PF10180"/>
    </source>
</evidence>
<dbReference type="PANTHER" id="PTHR22306:SF2">
    <property type="entry name" value="CHROMOSOME 7 OPEN READING FRAME 50"/>
    <property type="match status" value="1"/>
</dbReference>
<dbReference type="AlphaFoldDB" id="A8Q535"/>
<dbReference type="KEGG" id="mgl:MGL_2712"/>
<organism evidence="3 4">
    <name type="scientific">Malassezia globosa (strain ATCC MYA-4612 / CBS 7966)</name>
    <name type="common">Dandruff-associated fungus</name>
    <dbReference type="NCBI Taxonomy" id="425265"/>
    <lineage>
        <taxon>Eukaryota</taxon>
        <taxon>Fungi</taxon>
        <taxon>Dikarya</taxon>
        <taxon>Basidiomycota</taxon>
        <taxon>Ustilaginomycotina</taxon>
        <taxon>Malasseziomycetes</taxon>
        <taxon>Malasseziales</taxon>
        <taxon>Malasseziaceae</taxon>
        <taxon>Malassezia</taxon>
    </lineage>
</organism>
<dbReference type="Pfam" id="PF10180">
    <property type="entry name" value="WKF"/>
    <property type="match status" value="1"/>
</dbReference>
<reference evidence="3 4" key="1">
    <citation type="journal article" date="2007" name="Proc. Natl. Acad. Sci. U.S.A.">
        <title>Dandruff-associated Malassezia genomes reveal convergent and divergent virulence traits shared with plant and human fungal pathogens.</title>
        <authorList>
            <person name="Xu J."/>
            <person name="Saunders C.W."/>
            <person name="Hu P."/>
            <person name="Grant R.A."/>
            <person name="Boekhout T."/>
            <person name="Kuramae E.E."/>
            <person name="Kronstad J.W."/>
            <person name="Deangelis Y.M."/>
            <person name="Reeder N.L."/>
            <person name="Johnstone K.R."/>
            <person name="Leland M."/>
            <person name="Fieno A.M."/>
            <person name="Begley W.M."/>
            <person name="Sun Y."/>
            <person name="Lacey M.P."/>
            <person name="Chaudhary T."/>
            <person name="Keough T."/>
            <person name="Chu L."/>
            <person name="Sears R."/>
            <person name="Yuan B."/>
            <person name="Dawson T.L.Jr."/>
        </authorList>
    </citation>
    <scope>NUCLEOTIDE SEQUENCE [LARGE SCALE GENOMIC DNA]</scope>
    <source>
        <strain evidence="4">ATCC MYA-4612 / CBS 7966</strain>
    </source>
</reference>
<feature type="compositionally biased region" description="Basic residues" evidence="1">
    <location>
        <begin position="93"/>
        <end position="106"/>
    </location>
</feature>
<dbReference type="VEuPathDB" id="FungiDB:MGL_2712"/>
<proteinExistence type="predicted"/>
<accession>A8Q535</accession>
<protein>
    <recommendedName>
        <fullName evidence="2">WKF domain-containing protein</fullName>
    </recommendedName>
</protein>
<name>A8Q535_MALGO</name>
<evidence type="ECO:0000313" key="4">
    <source>
        <dbReference type="Proteomes" id="UP000008837"/>
    </source>
</evidence>
<dbReference type="OMA" id="LEWIHAC"/>
<gene>
    <name evidence="3" type="ORF">MGL_2712</name>
</gene>
<feature type="compositionally biased region" description="Basic and acidic residues" evidence="1">
    <location>
        <begin position="74"/>
        <end position="85"/>
    </location>
</feature>
<dbReference type="EMBL" id="AAYY01000009">
    <property type="protein sequence ID" value="EDP43116.1"/>
    <property type="molecule type" value="Genomic_DNA"/>
</dbReference>
<dbReference type="InterPro" id="IPR019327">
    <property type="entry name" value="WKF"/>
</dbReference>
<dbReference type="RefSeq" id="XP_001730330.1">
    <property type="nucleotide sequence ID" value="XM_001730278.1"/>
</dbReference>
<keyword evidence="4" id="KW-1185">Reference proteome</keyword>
<dbReference type="Proteomes" id="UP000008837">
    <property type="component" value="Unassembled WGS sequence"/>
</dbReference>
<dbReference type="InParanoid" id="A8Q535"/>
<feature type="compositionally biased region" description="Basic residues" evidence="1">
    <location>
        <begin position="1"/>
        <end position="14"/>
    </location>
</feature>
<dbReference type="PANTHER" id="PTHR22306">
    <property type="entry name" value="CHROMOSOME 7 OPEN READING FRAME 50"/>
    <property type="match status" value="1"/>
</dbReference>
<dbReference type="GeneID" id="5854635"/>
<sequence>MGKRLRRRSSKKARAQTDADVDGAGSTAPQKDELDHASKHDSGEYEHQESVNDEVVHTTSAHEASTESEPALEQVHHNDADHEPDVAVAGDMKKKRKRSRKRKRSNVPHPGPDTEFIEDLSDSAKKAIAYTQQYLCDKEAWKFSKQRQNWLLRHVLWSPRIYELGRQLTEVPQEEIDEQEKLLIPPSLPLPDNGSWIADEYVSVVAFYLASMMGLAKQVPNVACVGICDKSSFGPNNNI</sequence>
<evidence type="ECO:0000313" key="3">
    <source>
        <dbReference type="EMBL" id="EDP43116.1"/>
    </source>
</evidence>
<dbReference type="OrthoDB" id="10261563at2759"/>
<feature type="region of interest" description="Disordered" evidence="1">
    <location>
        <begin position="1"/>
        <end position="116"/>
    </location>
</feature>
<evidence type="ECO:0000256" key="1">
    <source>
        <dbReference type="SAM" id="MobiDB-lite"/>
    </source>
</evidence>
<feature type="compositionally biased region" description="Basic and acidic residues" evidence="1">
    <location>
        <begin position="30"/>
        <end position="56"/>
    </location>
</feature>
<comment type="caution">
    <text evidence="3">The sequence shown here is derived from an EMBL/GenBank/DDBJ whole genome shotgun (WGS) entry which is preliminary data.</text>
</comment>